<protein>
    <recommendedName>
        <fullName evidence="3">Reverse transcriptase</fullName>
    </recommendedName>
</protein>
<proteinExistence type="predicted"/>
<keyword evidence="2" id="KW-1185">Reference proteome</keyword>
<dbReference type="PANTHER" id="PTHR46890:SF48">
    <property type="entry name" value="RNA-DIRECTED DNA POLYMERASE"/>
    <property type="match status" value="1"/>
</dbReference>
<dbReference type="InterPro" id="IPR052343">
    <property type="entry name" value="Retrotransposon-Effector_Assoc"/>
</dbReference>
<comment type="caution">
    <text evidence="1">The sequence shown here is derived from an EMBL/GenBank/DDBJ whole genome shotgun (WGS) entry which is preliminary data.</text>
</comment>
<dbReference type="Proteomes" id="UP001358586">
    <property type="component" value="Chromosome 6"/>
</dbReference>
<name>A0ABR0PPH7_GOSAR</name>
<evidence type="ECO:0008006" key="3">
    <source>
        <dbReference type="Google" id="ProtNLM"/>
    </source>
</evidence>
<reference evidence="1 2" key="1">
    <citation type="submission" date="2023-03" db="EMBL/GenBank/DDBJ databases">
        <title>WGS of Gossypium arboreum.</title>
        <authorList>
            <person name="Yu D."/>
        </authorList>
    </citation>
    <scope>NUCLEOTIDE SEQUENCE [LARGE SCALE GENOMIC DNA]</scope>
    <source>
        <tissue evidence="1">Leaf</tissue>
    </source>
</reference>
<dbReference type="SUPFAM" id="SSF56219">
    <property type="entry name" value="DNase I-like"/>
    <property type="match status" value="1"/>
</dbReference>
<evidence type="ECO:0000313" key="1">
    <source>
        <dbReference type="EMBL" id="KAK5826340.1"/>
    </source>
</evidence>
<gene>
    <name evidence="1" type="ORF">PVK06_021258</name>
</gene>
<sequence>METKVCKNKMERIRHRYGYMNGLEVDPVNTRGGLCLAWRNDICIELSSFSKRHIDVVVEDKEFTWERGNLPETNIQERLDRGVANDAWMSLFLDVTIQHMPHSFSDHCPLLITTRRVEKGVNTKVFKFEAWWIMEESFNKEVKNLWESSSGSLFQKLDILKEGLRRWASQIRFDRRRRKDMLTARLSELEGDDRDDINLAELIDCKIQLNFEIEKDERYWEQWARINWLKFGDKNTAFFHSQATQRKRKKIIHKLNDEEGGTTESFKEIEGIARSYFQNLFLTDGRGTLDHLLSSIEKCISEEENQDLLRPYSVEELKEALFAMGPTKTLGEDGFPALFYQNCWHIIREDVTKFCLQILNEGMDFQKINATQIILIPKIDNPTTMMDFRLISLCNVLYKIIAKSIVNRLRGVIGKCIDGAQSAFVPGRLISDNILLAYEILHTFKQKRTGKKRSYGSQVGHEYSI</sequence>
<dbReference type="PANTHER" id="PTHR46890">
    <property type="entry name" value="NON-LTR RETROLELEMENT REVERSE TRANSCRIPTASE-LIKE PROTEIN-RELATED"/>
    <property type="match status" value="1"/>
</dbReference>
<dbReference type="Gene3D" id="3.60.10.10">
    <property type="entry name" value="Endonuclease/exonuclease/phosphatase"/>
    <property type="match status" value="1"/>
</dbReference>
<accession>A0ABR0PPH7</accession>
<evidence type="ECO:0000313" key="2">
    <source>
        <dbReference type="Proteomes" id="UP001358586"/>
    </source>
</evidence>
<dbReference type="InterPro" id="IPR036691">
    <property type="entry name" value="Endo/exonu/phosph_ase_sf"/>
</dbReference>
<dbReference type="EMBL" id="JARKNE010000006">
    <property type="protein sequence ID" value="KAK5826340.1"/>
    <property type="molecule type" value="Genomic_DNA"/>
</dbReference>
<organism evidence="1 2">
    <name type="scientific">Gossypium arboreum</name>
    <name type="common">Tree cotton</name>
    <name type="synonym">Gossypium nanking</name>
    <dbReference type="NCBI Taxonomy" id="29729"/>
    <lineage>
        <taxon>Eukaryota</taxon>
        <taxon>Viridiplantae</taxon>
        <taxon>Streptophyta</taxon>
        <taxon>Embryophyta</taxon>
        <taxon>Tracheophyta</taxon>
        <taxon>Spermatophyta</taxon>
        <taxon>Magnoliopsida</taxon>
        <taxon>eudicotyledons</taxon>
        <taxon>Gunneridae</taxon>
        <taxon>Pentapetalae</taxon>
        <taxon>rosids</taxon>
        <taxon>malvids</taxon>
        <taxon>Malvales</taxon>
        <taxon>Malvaceae</taxon>
        <taxon>Malvoideae</taxon>
        <taxon>Gossypium</taxon>
    </lineage>
</organism>